<dbReference type="InterPro" id="IPR029151">
    <property type="entry name" value="Sensor-like_sf"/>
</dbReference>
<comment type="subcellular location">
    <subcellularLocation>
        <location evidence="1">Cell membrane</location>
        <topology evidence="1">Multi-pass membrane protein</topology>
    </subcellularLocation>
</comment>
<feature type="transmembrane region" description="Helical" evidence="11">
    <location>
        <begin position="333"/>
        <end position="356"/>
    </location>
</feature>
<dbReference type="AlphaFoldDB" id="A0A3S0ZG36"/>
<proteinExistence type="inferred from homology"/>
<dbReference type="Gene3D" id="3.30.450.20">
    <property type="entry name" value="PAS domain"/>
    <property type="match status" value="1"/>
</dbReference>
<dbReference type="PROSITE" id="PS50885">
    <property type="entry name" value="HAMP"/>
    <property type="match status" value="2"/>
</dbReference>
<reference evidence="15 16" key="1">
    <citation type="journal article" date="2019" name="Genome Biol. Evol.">
        <title>Day and night: Metabolic profiles and evolutionary relationships of six axenic non-marine cyanobacteria.</title>
        <authorList>
            <person name="Will S.E."/>
            <person name="Henke P."/>
            <person name="Boedeker C."/>
            <person name="Huang S."/>
            <person name="Brinkmann H."/>
            <person name="Rohde M."/>
            <person name="Jarek M."/>
            <person name="Friedl T."/>
            <person name="Seufert S."/>
            <person name="Schumacher M."/>
            <person name="Overmann J."/>
            <person name="Neumann-Schaal M."/>
            <person name="Petersen J."/>
        </authorList>
    </citation>
    <scope>NUCLEOTIDE SEQUENCE [LARGE SCALE GENOMIC DNA]</scope>
    <source>
        <strain evidence="15 16">PCC 6912</strain>
    </source>
</reference>
<dbReference type="PRINTS" id="PR00260">
    <property type="entry name" value="CHEMTRNSDUCR"/>
</dbReference>
<keyword evidence="5 11" id="KW-1133">Transmembrane helix</keyword>
<feature type="domain" description="Phytochrome chromophore attachment site" evidence="12">
    <location>
        <begin position="433"/>
        <end position="573"/>
    </location>
</feature>
<evidence type="ECO:0000256" key="2">
    <source>
        <dbReference type="ARBA" id="ARBA00022475"/>
    </source>
</evidence>
<dbReference type="SUPFAM" id="SSF55781">
    <property type="entry name" value="GAF domain-like"/>
    <property type="match status" value="1"/>
</dbReference>
<dbReference type="Gene3D" id="6.10.340.10">
    <property type="match status" value="1"/>
</dbReference>
<dbReference type="GO" id="GO:0004888">
    <property type="term" value="F:transmembrane signaling receptor activity"/>
    <property type="evidence" value="ECO:0007669"/>
    <property type="project" value="InterPro"/>
</dbReference>
<evidence type="ECO:0000259" key="12">
    <source>
        <dbReference type="PROSITE" id="PS50046"/>
    </source>
</evidence>
<dbReference type="GO" id="GO:0005886">
    <property type="term" value="C:plasma membrane"/>
    <property type="evidence" value="ECO:0007669"/>
    <property type="project" value="UniProtKB-SubCell"/>
</dbReference>
<name>A0A3S0ZG36_CHLFR</name>
<comment type="caution">
    <text evidence="15">The sequence shown here is derived from an EMBL/GenBank/DDBJ whole genome shotgun (WGS) entry which is preliminary data.</text>
</comment>
<gene>
    <name evidence="15" type="ORF">PCC6912_64060</name>
</gene>
<dbReference type="GO" id="GO:0007165">
    <property type="term" value="P:signal transduction"/>
    <property type="evidence" value="ECO:0007669"/>
    <property type="project" value="UniProtKB-KW"/>
</dbReference>
<evidence type="ECO:0000313" key="15">
    <source>
        <dbReference type="EMBL" id="RUR72256.1"/>
    </source>
</evidence>
<dbReference type="InterPro" id="IPR033479">
    <property type="entry name" value="dCache_1"/>
</dbReference>
<dbReference type="Gene3D" id="1.10.287.950">
    <property type="entry name" value="Methyl-accepting chemotaxis protein"/>
    <property type="match status" value="1"/>
</dbReference>
<evidence type="ECO:0000256" key="6">
    <source>
        <dbReference type="ARBA" id="ARBA00023136"/>
    </source>
</evidence>
<feature type="coiled-coil region" evidence="10">
    <location>
        <begin position="394"/>
        <end position="421"/>
    </location>
</feature>
<evidence type="ECO:0000256" key="3">
    <source>
        <dbReference type="ARBA" id="ARBA00022500"/>
    </source>
</evidence>
<dbReference type="PANTHER" id="PTHR32089:SF114">
    <property type="entry name" value="METHYL-ACCEPTING CHEMOTAXIS PROTEIN MCPB"/>
    <property type="match status" value="1"/>
</dbReference>
<keyword evidence="4 11" id="KW-0812">Transmembrane</keyword>
<feature type="domain" description="HAMP" evidence="14">
    <location>
        <begin position="606"/>
        <end position="657"/>
    </location>
</feature>
<evidence type="ECO:0000313" key="16">
    <source>
        <dbReference type="Proteomes" id="UP000268857"/>
    </source>
</evidence>
<dbReference type="SUPFAM" id="SSF58104">
    <property type="entry name" value="Methyl-accepting chemotaxis protein (MCP) signaling domain"/>
    <property type="match status" value="1"/>
</dbReference>
<dbReference type="RefSeq" id="WP_016879164.1">
    <property type="nucleotide sequence ID" value="NZ_AJLN01000121.1"/>
</dbReference>
<dbReference type="Pfam" id="PF02743">
    <property type="entry name" value="dCache_1"/>
    <property type="match status" value="1"/>
</dbReference>
<evidence type="ECO:0000256" key="11">
    <source>
        <dbReference type="SAM" id="Phobius"/>
    </source>
</evidence>
<dbReference type="Gene3D" id="3.30.450.40">
    <property type="match status" value="1"/>
</dbReference>
<dbReference type="InterPro" id="IPR029016">
    <property type="entry name" value="GAF-like_dom_sf"/>
</dbReference>
<evidence type="ECO:0000256" key="1">
    <source>
        <dbReference type="ARBA" id="ARBA00004651"/>
    </source>
</evidence>
<dbReference type="InterPro" id="IPR003660">
    <property type="entry name" value="HAMP_dom"/>
</dbReference>
<dbReference type="SMART" id="SM00283">
    <property type="entry name" value="MA"/>
    <property type="match status" value="1"/>
</dbReference>
<keyword evidence="7 9" id="KW-0807">Transducer</keyword>
<dbReference type="PANTHER" id="PTHR32089">
    <property type="entry name" value="METHYL-ACCEPTING CHEMOTAXIS PROTEIN MCPB"/>
    <property type="match status" value="1"/>
</dbReference>
<dbReference type="EMBL" id="RSCJ01000053">
    <property type="protein sequence ID" value="RUR72256.1"/>
    <property type="molecule type" value="Genomic_DNA"/>
</dbReference>
<dbReference type="CDD" id="cd06225">
    <property type="entry name" value="HAMP"/>
    <property type="match status" value="2"/>
</dbReference>
<dbReference type="GO" id="GO:0006935">
    <property type="term" value="P:chemotaxis"/>
    <property type="evidence" value="ECO:0007669"/>
    <property type="project" value="UniProtKB-KW"/>
</dbReference>
<dbReference type="Pfam" id="PF00015">
    <property type="entry name" value="MCPsignal"/>
    <property type="match status" value="1"/>
</dbReference>
<evidence type="ECO:0000256" key="10">
    <source>
        <dbReference type="SAM" id="Coils"/>
    </source>
</evidence>
<evidence type="ECO:0000256" key="5">
    <source>
        <dbReference type="ARBA" id="ARBA00022989"/>
    </source>
</evidence>
<feature type="transmembrane region" description="Helical" evidence="11">
    <location>
        <begin position="65"/>
        <end position="83"/>
    </location>
</feature>
<keyword evidence="16" id="KW-1185">Reference proteome</keyword>
<dbReference type="Pfam" id="PF00672">
    <property type="entry name" value="HAMP"/>
    <property type="match status" value="1"/>
</dbReference>
<dbReference type="SUPFAM" id="SSF103190">
    <property type="entry name" value="Sensory domain-like"/>
    <property type="match status" value="1"/>
</dbReference>
<dbReference type="SMART" id="SM00065">
    <property type="entry name" value="GAF"/>
    <property type="match status" value="1"/>
</dbReference>
<dbReference type="CDD" id="cd12914">
    <property type="entry name" value="PDC1_DGC_like"/>
    <property type="match status" value="1"/>
</dbReference>
<dbReference type="Proteomes" id="UP000268857">
    <property type="component" value="Unassembled WGS sequence"/>
</dbReference>
<dbReference type="InterPro" id="IPR004090">
    <property type="entry name" value="Chemotax_Me-accpt_rcpt"/>
</dbReference>
<keyword evidence="6 11" id="KW-0472">Membrane</keyword>
<dbReference type="InterPro" id="IPR004089">
    <property type="entry name" value="MCPsignal_dom"/>
</dbReference>
<dbReference type="PROSITE" id="PS50111">
    <property type="entry name" value="CHEMOTAXIS_TRANSDUC_2"/>
    <property type="match status" value="1"/>
</dbReference>
<feature type="domain" description="Methyl-accepting transducer" evidence="13">
    <location>
        <begin position="662"/>
        <end position="898"/>
    </location>
</feature>
<evidence type="ECO:0000259" key="14">
    <source>
        <dbReference type="PROSITE" id="PS50885"/>
    </source>
</evidence>
<dbReference type="SUPFAM" id="SSF158472">
    <property type="entry name" value="HAMP domain-like"/>
    <property type="match status" value="1"/>
</dbReference>
<sequence>MFNKADAAKNNDAHRQESMISSPLVKDNLLPLPSLRIQDDTTRNSSFNLAIAACKRLSLSKKATLLAIAISTLPILGIGVLVYKLTSHSLTNSITKAQEIELNALTDKINRFMFERHRDIQVLSNLPILGNLSLRSEKEKQALLDKLIENYKFYSNIYIFNREGKLIAQSSGEELESPQNNSYFQNALKDDTVAITQPIANNIYIAAPVKNKFTNETIGVVVAQMPVKNIEELTEYDKSINNLNYYLINDSSKIFAATKQADIDKNIQQEFPLDDKLHTTGKVVTQTVINPQTKSENLISFTRLKQSPDIPNLNWQVMLSADAATVFAPQRQLFWKIASATALTALITAAIAAWFAKRFTEPILKATAKVAKFTQGEQNSHITLKEEDELGVLNANINHMAAQLETLLKEQEKDIERGQLLTDITLRIRSSLKKEDVCITAVREVRQALKADRVLIYELNSDTENGEVIAESVNAIYPKILGVPIDDVCFWERHVDISQNLQVQAIANIYQEPNLKDADADIKILEKFAVKASLIAPIFYQQQPIALIIAHQCGNPRYWQKIEIDLFQHLAIQISYALEQAELLEEIEQARAIAEQFSTKEQEEKQALQTQLLNLLKYAEVAASGDLSVRAEVSAGEIGTVADFFNSIVESLREIVMQVKVAASQVNHAIDANSGAICQLAQEAQTQAMEVDRTLDAVERMTQAIQAVAQNAQQAAAIVENAALTATKSGQAMDLTVQNILHLRETVSETTKKVKRLGESTQQITRVVALINQISMQTNLLAINAGIEAARAGEEAQGFVVVAEEVGELATRSAAATKEIEDIVDNIQRETSEVVQAMEVGTTQVMEGTSFVEAAKSSLSQILEVSQQIDDLVQSISFATTSGVETSQTVSELMKQIAAISKRTSDSSLQVSESLQETVHISQQLQETVGAFKVS</sequence>
<keyword evidence="10" id="KW-0175">Coiled coil</keyword>
<dbReference type="InterPro" id="IPR003018">
    <property type="entry name" value="GAF"/>
</dbReference>
<feature type="domain" description="HAMP" evidence="14">
    <location>
        <begin position="357"/>
        <end position="409"/>
    </location>
</feature>
<evidence type="ECO:0000256" key="9">
    <source>
        <dbReference type="PROSITE-ProRule" id="PRU00284"/>
    </source>
</evidence>
<evidence type="ECO:0000256" key="8">
    <source>
        <dbReference type="ARBA" id="ARBA00029447"/>
    </source>
</evidence>
<keyword evidence="2" id="KW-1003">Cell membrane</keyword>
<dbReference type="SMART" id="SM00304">
    <property type="entry name" value="HAMP"/>
    <property type="match status" value="3"/>
</dbReference>
<accession>A0A3S0ZG36</accession>
<evidence type="ECO:0000259" key="13">
    <source>
        <dbReference type="PROSITE" id="PS50111"/>
    </source>
</evidence>
<comment type="similarity">
    <text evidence="8">Belongs to the methyl-accepting chemotaxis (MCP) protein family.</text>
</comment>
<protein>
    <submittedName>
        <fullName evidence="15">Methyl-accepting chemotaxis protein</fullName>
    </submittedName>
</protein>
<dbReference type="OrthoDB" id="419276at2"/>
<dbReference type="STRING" id="211165.GCA_000317285_05514"/>
<keyword evidence="3" id="KW-0145">Chemotaxis</keyword>
<dbReference type="Pfam" id="PF01590">
    <property type="entry name" value="GAF"/>
    <property type="match status" value="1"/>
</dbReference>
<dbReference type="InterPro" id="IPR016132">
    <property type="entry name" value="Phyto_chromo_attachment"/>
</dbReference>
<dbReference type="PROSITE" id="PS50046">
    <property type="entry name" value="PHYTOCHROME_2"/>
    <property type="match status" value="1"/>
</dbReference>
<evidence type="ECO:0000256" key="7">
    <source>
        <dbReference type="ARBA" id="ARBA00023224"/>
    </source>
</evidence>
<evidence type="ECO:0000256" key="4">
    <source>
        <dbReference type="ARBA" id="ARBA00022692"/>
    </source>
</evidence>
<organism evidence="15 16">
    <name type="scientific">Chlorogloeopsis fritschii PCC 6912</name>
    <dbReference type="NCBI Taxonomy" id="211165"/>
    <lineage>
        <taxon>Bacteria</taxon>
        <taxon>Bacillati</taxon>
        <taxon>Cyanobacteriota</taxon>
        <taxon>Cyanophyceae</taxon>
        <taxon>Nostocales</taxon>
        <taxon>Chlorogloeopsidaceae</taxon>
        <taxon>Chlorogloeopsis</taxon>
    </lineage>
</organism>